<dbReference type="Proteomes" id="UP000232323">
    <property type="component" value="Unassembled WGS sequence"/>
</dbReference>
<evidence type="ECO:0000313" key="2">
    <source>
        <dbReference type="Proteomes" id="UP000232323"/>
    </source>
</evidence>
<evidence type="ECO:0008006" key="3">
    <source>
        <dbReference type="Google" id="ProtNLM"/>
    </source>
</evidence>
<dbReference type="AlphaFoldDB" id="A0A250XD74"/>
<name>A0A250XD74_9CHLO</name>
<proteinExistence type="predicted"/>
<dbReference type="Gene3D" id="3.10.450.10">
    <property type="match status" value="1"/>
</dbReference>
<organism evidence="1 2">
    <name type="scientific">Chlamydomonas eustigma</name>
    <dbReference type="NCBI Taxonomy" id="1157962"/>
    <lineage>
        <taxon>Eukaryota</taxon>
        <taxon>Viridiplantae</taxon>
        <taxon>Chlorophyta</taxon>
        <taxon>core chlorophytes</taxon>
        <taxon>Chlorophyceae</taxon>
        <taxon>CS clade</taxon>
        <taxon>Chlamydomonadales</taxon>
        <taxon>Chlamydomonadaceae</taxon>
        <taxon>Chlamydomonas</taxon>
    </lineage>
</organism>
<reference evidence="1 2" key="1">
    <citation type="submission" date="2017-08" db="EMBL/GenBank/DDBJ databases">
        <title>Acidophilic green algal genome provides insights into adaptation to an acidic environment.</title>
        <authorList>
            <person name="Hirooka S."/>
            <person name="Hirose Y."/>
            <person name="Kanesaki Y."/>
            <person name="Higuchi S."/>
            <person name="Fujiwara T."/>
            <person name="Onuma R."/>
            <person name="Era A."/>
            <person name="Ohbayashi R."/>
            <person name="Uzuka A."/>
            <person name="Nozaki H."/>
            <person name="Yoshikawa H."/>
            <person name="Miyagishima S.Y."/>
        </authorList>
    </citation>
    <scope>NUCLEOTIDE SEQUENCE [LARGE SCALE GENOMIC DNA]</scope>
    <source>
        <strain evidence="1 2">NIES-2499</strain>
    </source>
</reference>
<comment type="caution">
    <text evidence="1">The sequence shown here is derived from an EMBL/GenBank/DDBJ whole genome shotgun (WGS) entry which is preliminary data.</text>
</comment>
<dbReference type="EMBL" id="BEGY01000059">
    <property type="protein sequence ID" value="GAX81034.1"/>
    <property type="molecule type" value="Genomic_DNA"/>
</dbReference>
<accession>A0A250XD74</accession>
<protein>
    <recommendedName>
        <fullName evidence="3">Cystatin domain-containing protein</fullName>
    </recommendedName>
</protein>
<keyword evidence="2" id="KW-1185">Reference proteome</keyword>
<gene>
    <name evidence="1" type="ORF">CEUSTIGMA_g8469.t1</name>
</gene>
<dbReference type="InterPro" id="IPR046350">
    <property type="entry name" value="Cystatin_sf"/>
</dbReference>
<sequence>MSSCQNNMMGPVLPATPAIQALASRPEIKHAAIHKLHMLHKNSVIHHFKEHEIDQHIANWSVVQYAEEQVAYGVNYFLKVQISPGHYLHMRLHRQQHDDIYDFYSLHQTMKHNEETCIWSLEEPLVYFNS</sequence>
<dbReference type="SUPFAM" id="SSF54403">
    <property type="entry name" value="Cystatin/monellin"/>
    <property type="match status" value="1"/>
</dbReference>
<evidence type="ECO:0000313" key="1">
    <source>
        <dbReference type="EMBL" id="GAX81034.1"/>
    </source>
</evidence>
<dbReference type="OrthoDB" id="2429551at2759"/>